<dbReference type="AlphaFoldDB" id="A0A1H9N3F7"/>
<dbReference type="EMBL" id="FOGD01000006">
    <property type="protein sequence ID" value="SER30408.1"/>
    <property type="molecule type" value="Genomic_DNA"/>
</dbReference>
<protein>
    <submittedName>
        <fullName evidence="2">Uncharacterized protein</fullName>
    </submittedName>
</protein>
<feature type="signal peptide" evidence="1">
    <location>
        <begin position="1"/>
        <end position="33"/>
    </location>
</feature>
<proteinExistence type="predicted"/>
<evidence type="ECO:0000313" key="3">
    <source>
        <dbReference type="Proteomes" id="UP000199766"/>
    </source>
</evidence>
<dbReference type="STRING" id="180197.SAMN02982919_02150"/>
<dbReference type="RefSeq" id="WP_091457213.1">
    <property type="nucleotide sequence ID" value="NZ_FOGD01000006.1"/>
</dbReference>
<dbReference type="Proteomes" id="UP000199766">
    <property type="component" value="Unassembled WGS sequence"/>
</dbReference>
<gene>
    <name evidence="2" type="ORF">SAMN02982919_02150</name>
</gene>
<feature type="chain" id="PRO_5011531605" evidence="1">
    <location>
        <begin position="34"/>
        <end position="157"/>
    </location>
</feature>
<keyword evidence="1" id="KW-0732">Signal</keyword>
<evidence type="ECO:0000256" key="1">
    <source>
        <dbReference type="SAM" id="SignalP"/>
    </source>
</evidence>
<name>A0A1H9N3F7_9BURK</name>
<organism evidence="2 3">
    <name type="scientific">Giesbergeria anulus</name>
    <dbReference type="NCBI Taxonomy" id="180197"/>
    <lineage>
        <taxon>Bacteria</taxon>
        <taxon>Pseudomonadati</taxon>
        <taxon>Pseudomonadota</taxon>
        <taxon>Betaproteobacteria</taxon>
        <taxon>Burkholderiales</taxon>
        <taxon>Comamonadaceae</taxon>
        <taxon>Giesbergeria</taxon>
    </lineage>
</organism>
<evidence type="ECO:0000313" key="2">
    <source>
        <dbReference type="EMBL" id="SER30408.1"/>
    </source>
</evidence>
<sequence length="157" mass="15466">MMPTASLLRPLLARCLLAASFCGLLWTASPAQAQSEASVALSLLPLASVVGTASAGVALAEASVVLPAALSIAGAILTIQAVQASAVGTVYILERASDGARVSIEVSARAGTASAHTVGEAVACSVIGTGVILSVAGEVLAFIPNAIGKALLYNEPL</sequence>
<reference evidence="2 3" key="1">
    <citation type="submission" date="2016-10" db="EMBL/GenBank/DDBJ databases">
        <authorList>
            <person name="de Groot N.N."/>
        </authorList>
    </citation>
    <scope>NUCLEOTIDE SEQUENCE [LARGE SCALE GENOMIC DNA]</scope>
    <source>
        <strain evidence="2 3">ATCC 35958</strain>
    </source>
</reference>
<accession>A0A1H9N3F7</accession>
<keyword evidence="3" id="KW-1185">Reference proteome</keyword>